<organism evidence="1 2">
    <name type="scientific">Caerostris extrusa</name>
    <name type="common">Bark spider</name>
    <name type="synonym">Caerostris bankana</name>
    <dbReference type="NCBI Taxonomy" id="172846"/>
    <lineage>
        <taxon>Eukaryota</taxon>
        <taxon>Metazoa</taxon>
        <taxon>Ecdysozoa</taxon>
        <taxon>Arthropoda</taxon>
        <taxon>Chelicerata</taxon>
        <taxon>Arachnida</taxon>
        <taxon>Araneae</taxon>
        <taxon>Araneomorphae</taxon>
        <taxon>Entelegynae</taxon>
        <taxon>Araneoidea</taxon>
        <taxon>Araneidae</taxon>
        <taxon>Caerostris</taxon>
    </lineage>
</organism>
<accession>A0AAV4TKF3</accession>
<reference evidence="1 2" key="1">
    <citation type="submission" date="2021-06" db="EMBL/GenBank/DDBJ databases">
        <title>Caerostris extrusa draft genome.</title>
        <authorList>
            <person name="Kono N."/>
            <person name="Arakawa K."/>
        </authorList>
    </citation>
    <scope>NUCLEOTIDE SEQUENCE [LARGE SCALE GENOMIC DNA]</scope>
</reference>
<evidence type="ECO:0000313" key="2">
    <source>
        <dbReference type="Proteomes" id="UP001054945"/>
    </source>
</evidence>
<dbReference type="AlphaFoldDB" id="A0AAV4TKF3"/>
<keyword evidence="2" id="KW-1185">Reference proteome</keyword>
<proteinExistence type="predicted"/>
<comment type="caution">
    <text evidence="1">The sequence shown here is derived from an EMBL/GenBank/DDBJ whole genome shotgun (WGS) entry which is preliminary data.</text>
</comment>
<protein>
    <submittedName>
        <fullName evidence="1">Uncharacterized protein</fullName>
    </submittedName>
</protein>
<dbReference type="EMBL" id="BPLR01011256">
    <property type="protein sequence ID" value="GIY45290.1"/>
    <property type="molecule type" value="Genomic_DNA"/>
</dbReference>
<gene>
    <name evidence="1" type="ORF">CEXT_469751</name>
</gene>
<dbReference type="Proteomes" id="UP001054945">
    <property type="component" value="Unassembled WGS sequence"/>
</dbReference>
<name>A0AAV4TKF3_CAEEX</name>
<sequence length="105" mass="12396">MALHVCPVAGEDPWPFIIHIPRSRGTTSTAMMQSWRQIAAGLLFLKQLCKFLKKWHPFVCFHERLRVWVSWRAERDEGYETEIQRMPFAESLGMVTLEPLFFDDE</sequence>
<evidence type="ECO:0000313" key="1">
    <source>
        <dbReference type="EMBL" id="GIY45290.1"/>
    </source>
</evidence>